<sequence length="431" mass="49813">MNPYYEKGMSNICRVCLEDAPKFYPLEGPIVNSDVYISQMLFECTGIKVSLEDDLPKEVCVPCFKTLRIAYNFIKDFKEANEKLLKMKDFGKKELIVKVENNLWDEQGKNRLSTIEDDTVDESEITENCDSDTQLSNGDVPHDNSEEFAESEEEIIIKYVDDNGYDDDDEDDTAAIESSYKLELENNEDESEDIILETDSAVETMSSNNSKQNLRHRSTLIIKMLCPVCSRVYTSIEKLLNHVGLFHVGEKLKCNLCSLSDEMSFELYAEHCRLTHLNQCPFCKKKFGTRTSYNFHIKVHTENNPFDCPYENCEKSYPSQRSLKKHLTTHSAVANYICSKCGKKFNSYDNFKYHIKTHDGKRDFLCTICGKAFLQSVHLKYHMWGHTGVKQFRCEDCGRSYSTVSHLKKHRSRYCGSEKYKEKLKARGTKS</sequence>
<evidence type="ECO:0000259" key="8">
    <source>
        <dbReference type="PROSITE" id="PS51915"/>
    </source>
</evidence>
<accession>A0AAV8VU01</accession>
<dbReference type="GO" id="GO:0000981">
    <property type="term" value="F:DNA-binding transcription factor activity, RNA polymerase II-specific"/>
    <property type="evidence" value="ECO:0007669"/>
    <property type="project" value="TreeGrafter"/>
</dbReference>
<feature type="binding site" evidence="6">
    <location>
        <position position="60"/>
    </location>
    <ligand>
        <name>Zn(2+)</name>
        <dbReference type="ChEBI" id="CHEBI:29105"/>
    </ligand>
</feature>
<dbReference type="SUPFAM" id="SSF57716">
    <property type="entry name" value="Glucocorticoid receptor-like (DNA-binding domain)"/>
    <property type="match status" value="1"/>
</dbReference>
<dbReference type="SUPFAM" id="SSF57667">
    <property type="entry name" value="beta-beta-alpha zinc fingers"/>
    <property type="match status" value="3"/>
</dbReference>
<dbReference type="FunFam" id="3.30.160.60:FF:000100">
    <property type="entry name" value="Zinc finger 45-like"/>
    <property type="match status" value="2"/>
</dbReference>
<proteinExistence type="predicted"/>
<keyword evidence="2" id="KW-0677">Repeat</keyword>
<dbReference type="PANTHER" id="PTHR23235">
    <property type="entry name" value="KRUEPPEL-LIKE TRANSCRIPTION FACTOR"/>
    <property type="match status" value="1"/>
</dbReference>
<evidence type="ECO:0000313" key="10">
    <source>
        <dbReference type="Proteomes" id="UP001159042"/>
    </source>
</evidence>
<evidence type="ECO:0000313" key="9">
    <source>
        <dbReference type="EMBL" id="KAJ8917467.1"/>
    </source>
</evidence>
<dbReference type="PROSITE" id="PS51915">
    <property type="entry name" value="ZAD"/>
    <property type="match status" value="1"/>
</dbReference>
<dbReference type="SMART" id="SM00355">
    <property type="entry name" value="ZnF_C2H2"/>
    <property type="match status" value="6"/>
</dbReference>
<dbReference type="InterPro" id="IPR013087">
    <property type="entry name" value="Znf_C2H2_type"/>
</dbReference>
<feature type="domain" description="C2H2-type" evidence="7">
    <location>
        <begin position="224"/>
        <end position="252"/>
    </location>
</feature>
<evidence type="ECO:0000256" key="3">
    <source>
        <dbReference type="ARBA" id="ARBA00022771"/>
    </source>
</evidence>
<evidence type="ECO:0000256" key="1">
    <source>
        <dbReference type="ARBA" id="ARBA00022723"/>
    </source>
</evidence>
<keyword evidence="4 6" id="KW-0862">Zinc</keyword>
<dbReference type="SMART" id="SM00868">
    <property type="entry name" value="zf-AD"/>
    <property type="match status" value="2"/>
</dbReference>
<keyword evidence="10" id="KW-1185">Reference proteome</keyword>
<evidence type="ECO:0000256" key="4">
    <source>
        <dbReference type="ARBA" id="ARBA00022833"/>
    </source>
</evidence>
<evidence type="ECO:0000256" key="5">
    <source>
        <dbReference type="PROSITE-ProRule" id="PRU00042"/>
    </source>
</evidence>
<dbReference type="InterPro" id="IPR036236">
    <property type="entry name" value="Znf_C2H2_sf"/>
</dbReference>
<dbReference type="InterPro" id="IPR012934">
    <property type="entry name" value="Znf_AD"/>
</dbReference>
<gene>
    <name evidence="9" type="ORF">NQ315_005514</name>
</gene>
<keyword evidence="1 6" id="KW-0479">Metal-binding</keyword>
<comment type="caution">
    <text evidence="9">The sequence shown here is derived from an EMBL/GenBank/DDBJ whole genome shotgun (WGS) entry which is preliminary data.</text>
</comment>
<dbReference type="PANTHER" id="PTHR23235:SF176">
    <property type="entry name" value="C2H2-TYPE DOMAIN-CONTAINING PROTEIN"/>
    <property type="match status" value="1"/>
</dbReference>
<dbReference type="Pfam" id="PF07776">
    <property type="entry name" value="zf-AD"/>
    <property type="match status" value="1"/>
</dbReference>
<feature type="binding site" evidence="6">
    <location>
        <position position="63"/>
    </location>
    <ligand>
        <name>Zn(2+)</name>
        <dbReference type="ChEBI" id="CHEBI:29105"/>
    </ligand>
</feature>
<dbReference type="GO" id="GO:0008270">
    <property type="term" value="F:zinc ion binding"/>
    <property type="evidence" value="ECO:0007669"/>
    <property type="project" value="UniProtKB-UniRule"/>
</dbReference>
<dbReference type="GO" id="GO:0000978">
    <property type="term" value="F:RNA polymerase II cis-regulatory region sequence-specific DNA binding"/>
    <property type="evidence" value="ECO:0007669"/>
    <property type="project" value="TreeGrafter"/>
</dbReference>
<feature type="domain" description="C2H2-type" evidence="7">
    <location>
        <begin position="336"/>
        <end position="363"/>
    </location>
</feature>
<feature type="domain" description="C2H2-type" evidence="7">
    <location>
        <begin position="278"/>
        <end position="305"/>
    </location>
</feature>
<evidence type="ECO:0000256" key="2">
    <source>
        <dbReference type="ARBA" id="ARBA00022737"/>
    </source>
</evidence>
<dbReference type="PROSITE" id="PS50157">
    <property type="entry name" value="ZINC_FINGER_C2H2_2"/>
    <property type="match status" value="6"/>
</dbReference>
<feature type="binding site" evidence="6">
    <location>
        <position position="16"/>
    </location>
    <ligand>
        <name>Zn(2+)</name>
        <dbReference type="ChEBI" id="CHEBI:29105"/>
    </ligand>
</feature>
<dbReference type="GO" id="GO:0005634">
    <property type="term" value="C:nucleus"/>
    <property type="evidence" value="ECO:0007669"/>
    <property type="project" value="InterPro"/>
</dbReference>
<reference evidence="9 10" key="1">
    <citation type="journal article" date="2023" name="Insect Mol. Biol.">
        <title>Genome sequencing provides insights into the evolution of gene families encoding plant cell wall-degrading enzymes in longhorned beetles.</title>
        <authorList>
            <person name="Shin N.R."/>
            <person name="Okamura Y."/>
            <person name="Kirsch R."/>
            <person name="Pauchet Y."/>
        </authorList>
    </citation>
    <scope>NUCLEOTIDE SEQUENCE [LARGE SCALE GENOMIC DNA]</scope>
    <source>
        <strain evidence="9">EAD_L_NR</strain>
    </source>
</reference>
<dbReference type="EMBL" id="JANEYG010000033">
    <property type="protein sequence ID" value="KAJ8917467.1"/>
    <property type="molecule type" value="Genomic_DNA"/>
</dbReference>
<feature type="binding site" evidence="6">
    <location>
        <position position="13"/>
    </location>
    <ligand>
        <name>Zn(2+)</name>
        <dbReference type="ChEBI" id="CHEBI:29105"/>
    </ligand>
</feature>
<evidence type="ECO:0000259" key="7">
    <source>
        <dbReference type="PROSITE" id="PS50157"/>
    </source>
</evidence>
<dbReference type="Pfam" id="PF00096">
    <property type="entry name" value="zf-C2H2"/>
    <property type="match status" value="3"/>
</dbReference>
<dbReference type="Gene3D" id="3.40.1800.20">
    <property type="match status" value="1"/>
</dbReference>
<feature type="domain" description="C2H2-type" evidence="7">
    <location>
        <begin position="392"/>
        <end position="419"/>
    </location>
</feature>
<evidence type="ECO:0000256" key="6">
    <source>
        <dbReference type="PROSITE-ProRule" id="PRU01263"/>
    </source>
</evidence>
<feature type="domain" description="ZAD" evidence="8">
    <location>
        <begin position="11"/>
        <end position="87"/>
    </location>
</feature>
<dbReference type="Gene3D" id="3.30.160.60">
    <property type="entry name" value="Classic Zinc Finger"/>
    <property type="match status" value="5"/>
</dbReference>
<name>A0AAV8VU01_9CUCU</name>
<organism evidence="9 10">
    <name type="scientific">Exocentrus adspersus</name>
    <dbReference type="NCBI Taxonomy" id="1586481"/>
    <lineage>
        <taxon>Eukaryota</taxon>
        <taxon>Metazoa</taxon>
        <taxon>Ecdysozoa</taxon>
        <taxon>Arthropoda</taxon>
        <taxon>Hexapoda</taxon>
        <taxon>Insecta</taxon>
        <taxon>Pterygota</taxon>
        <taxon>Neoptera</taxon>
        <taxon>Endopterygota</taxon>
        <taxon>Coleoptera</taxon>
        <taxon>Polyphaga</taxon>
        <taxon>Cucujiformia</taxon>
        <taxon>Chrysomeloidea</taxon>
        <taxon>Cerambycidae</taxon>
        <taxon>Lamiinae</taxon>
        <taxon>Acanthocinini</taxon>
        <taxon>Exocentrus</taxon>
    </lineage>
</organism>
<feature type="domain" description="C2H2-type" evidence="7">
    <location>
        <begin position="364"/>
        <end position="391"/>
    </location>
</feature>
<dbReference type="Proteomes" id="UP001159042">
    <property type="component" value="Unassembled WGS sequence"/>
</dbReference>
<feature type="domain" description="C2H2-type" evidence="7">
    <location>
        <begin position="306"/>
        <end position="335"/>
    </location>
</feature>
<protein>
    <submittedName>
        <fullName evidence="9">Uncharacterized protein</fullName>
    </submittedName>
</protein>
<dbReference type="PROSITE" id="PS00028">
    <property type="entry name" value="ZINC_FINGER_C2H2_1"/>
    <property type="match status" value="5"/>
</dbReference>
<dbReference type="AlphaFoldDB" id="A0AAV8VU01"/>
<keyword evidence="3 5" id="KW-0863">Zinc-finger</keyword>